<feature type="region of interest" description="Disordered" evidence="1">
    <location>
        <begin position="867"/>
        <end position="925"/>
    </location>
</feature>
<feature type="compositionally biased region" description="Basic and acidic residues" evidence="1">
    <location>
        <begin position="757"/>
        <end position="767"/>
    </location>
</feature>
<evidence type="ECO:0000256" key="1">
    <source>
        <dbReference type="SAM" id="MobiDB-lite"/>
    </source>
</evidence>
<feature type="compositionally biased region" description="Acidic residues" evidence="1">
    <location>
        <begin position="889"/>
        <end position="909"/>
    </location>
</feature>
<proteinExistence type="predicted"/>
<dbReference type="PANTHER" id="PTHR37542">
    <property type="entry name" value="HELO DOMAIN-CONTAINING PROTEIN-RELATED"/>
    <property type="match status" value="1"/>
</dbReference>
<keyword evidence="3" id="KW-1185">Reference proteome</keyword>
<feature type="compositionally biased region" description="Basic and acidic residues" evidence="1">
    <location>
        <begin position="163"/>
        <end position="179"/>
    </location>
</feature>
<dbReference type="KEGG" id="chig:CH63R_03373"/>
<evidence type="ECO:0000313" key="2">
    <source>
        <dbReference type="EMBL" id="OBR14647.1"/>
    </source>
</evidence>
<dbReference type="AlphaFoldDB" id="A0A1B7YRI0"/>
<dbReference type="EMBL" id="LTAN01000002">
    <property type="protein sequence ID" value="OBR14647.1"/>
    <property type="molecule type" value="Genomic_DNA"/>
</dbReference>
<reference evidence="3" key="1">
    <citation type="journal article" date="2017" name="BMC Genomics">
        <title>Gapless genome assembly of Colletotrichum higginsianum reveals chromosome structure and association of transposable elements with secondary metabolite gene clusters.</title>
        <authorList>
            <person name="Dallery J.-F."/>
            <person name="Lapalu N."/>
            <person name="Zampounis A."/>
            <person name="Pigne S."/>
            <person name="Luyten I."/>
            <person name="Amselem J."/>
            <person name="Wittenberg A.H.J."/>
            <person name="Zhou S."/>
            <person name="de Queiroz M.V."/>
            <person name="Robin G.P."/>
            <person name="Auger A."/>
            <person name="Hainaut M."/>
            <person name="Henrissat B."/>
            <person name="Kim K.-T."/>
            <person name="Lee Y.-H."/>
            <person name="Lespinet O."/>
            <person name="Schwartz D.C."/>
            <person name="Thon M.R."/>
            <person name="O'Connell R.J."/>
        </authorList>
    </citation>
    <scope>NUCLEOTIDE SEQUENCE [LARGE SCALE GENOMIC DNA]</scope>
    <source>
        <strain evidence="3">IMI 349063</strain>
    </source>
</reference>
<dbReference type="RefSeq" id="XP_018163164.1">
    <property type="nucleotide sequence ID" value="XM_018298348.1"/>
</dbReference>
<gene>
    <name evidence="2" type="ORF">CH63R_03373</name>
</gene>
<feature type="region of interest" description="Disordered" evidence="1">
    <location>
        <begin position="753"/>
        <end position="791"/>
    </location>
</feature>
<dbReference type="PANTHER" id="PTHR37542:SF2">
    <property type="entry name" value="PROTEIN KINASE DOMAIN-CONTAINING PROTEIN"/>
    <property type="match status" value="1"/>
</dbReference>
<feature type="region of interest" description="Disordered" evidence="1">
    <location>
        <begin position="1144"/>
        <end position="1276"/>
    </location>
</feature>
<comment type="caution">
    <text evidence="2">The sequence shown here is derived from an EMBL/GenBank/DDBJ whole genome shotgun (WGS) entry which is preliminary data.</text>
</comment>
<evidence type="ECO:0000313" key="3">
    <source>
        <dbReference type="Proteomes" id="UP000092177"/>
    </source>
</evidence>
<feature type="compositionally biased region" description="Low complexity" evidence="1">
    <location>
        <begin position="1262"/>
        <end position="1276"/>
    </location>
</feature>
<feature type="compositionally biased region" description="Basic and acidic residues" evidence="1">
    <location>
        <begin position="1231"/>
        <end position="1261"/>
    </location>
</feature>
<dbReference type="GeneID" id="28862455"/>
<feature type="compositionally biased region" description="Acidic residues" evidence="1">
    <location>
        <begin position="1157"/>
        <end position="1167"/>
    </location>
</feature>
<feature type="compositionally biased region" description="Polar residues" evidence="1">
    <location>
        <begin position="547"/>
        <end position="562"/>
    </location>
</feature>
<feature type="region of interest" description="Disordered" evidence="1">
    <location>
        <begin position="154"/>
        <end position="185"/>
    </location>
</feature>
<dbReference type="Proteomes" id="UP000092177">
    <property type="component" value="Chromosome 2"/>
</dbReference>
<dbReference type="OrthoDB" id="5418235at2759"/>
<feature type="region of interest" description="Disordered" evidence="1">
    <location>
        <begin position="547"/>
        <end position="622"/>
    </location>
</feature>
<accession>A0A1B7YRI0</accession>
<sequence>MEGIRATTGGFMQRRLSRLYNDTKKSSDFVQEPTKAPEDPEIKSLFRKLRIQKDRVSVWGLEWTDPNQSDEIDSSLSKAGLSEVVHSILSRVRETLSELDALWKSYTNPLGTVSEKSSGDRKTSFVTWDKAVFADAIADLTQSVDTLYDLSRTRSSGHMSSRSKLEKSMASTEELRPFESTRMQTPQEIDPKTLTNIRAMQAEPMTESRANLPPRDIVFMSKQAWSDLSQHIGRQPFAPLLLEYATFDSIYSVTGIMPPMSRFEKLSAGLQQDSQRAPGTWIGLPRLLGYFEDLEHSRLGLVYHFPPNFNAVSFENFTQNPLYNVCTLADLLSRPDFEPTLEAKFRLASNLVNTVFDLHARGITHGCIIDKNVSFCNMATPDLTTGPGEVDIRRPLVSSFDLFPDAPSDEEPVSPSLPLFRHPLDPRTTPASPINDKMDSRILDLYSLAMVLLSIGLWTKLENLVPDPSQPIPESVLNQLGIRCSSMYKRAVETCWTAVDTQLQGVAADEELLSAVQVTVTRCLDSCAILDNMNSLEDRLNLDLGKTTASPVGTPARQSISGPSKDAQAFRPSVDAHRSSFDTKAPISEPNPAPRSYPSAAEEKRQLARKEVAGGSRSRTWHAPHANHIAAAPAPAELPAELPAETKAAKPPSTKTRLYPQIPLPPDAVEKWNTFVMPQVNQALRHFYRKHREESVEVSLESIGSSPTRTQPTVLVVCTSVSKVKAILTRKMGELFDGKSGFGLKVCKGQVMRSRKQSGDVKRSAAHDDDDDDEGGIKAANPDFQARPNNGASIGAWVGDRHLPPVSLGGLVMVDDKPYGMTVHHMLDDPEEIYKHAKAQDPAMRSMARDADDVRFDWYAESSAESSSGEDYACEFSESESGAYSETDVTSEDSEEEDSGDESEGEYDQPGDIPGVEPGCGEGYIITQPAMDDVDEEFYPSEETANEDHLDSFTVGEVYASSGIKRREQNGLIHEIDWALFEFAPERLPDDNTIPRIQSKQLSPSYGKFPSKHGKFMHPMTVAPTSALPGLEVQCMARTSGLQTGLILPALTSVKIFGRVTPSHTYQVSSAAAETPAELAGDSKKLAMGIPGDSGAWVVERAHGRVCGHVLAWSGRKRVAYICPMDVMLLDIAEALEAREVGLPGGEPVVSLRDRYGEEEEEEDEDEGTYREDEPSSSPFMDPKDDDDLDVVSEEGDDDEFPVLVRSRAPPRRRGESRKREEQGKQQQQQKQEEQKQEGSPEEGREKFASDDNHELSRRMESMGIGRSRMGIGMCS</sequence>
<organism evidence="2 3">
    <name type="scientific">Colletotrichum higginsianum (strain IMI 349063)</name>
    <name type="common">Crucifer anthracnose fungus</name>
    <dbReference type="NCBI Taxonomy" id="759273"/>
    <lineage>
        <taxon>Eukaryota</taxon>
        <taxon>Fungi</taxon>
        <taxon>Dikarya</taxon>
        <taxon>Ascomycota</taxon>
        <taxon>Pezizomycotina</taxon>
        <taxon>Sordariomycetes</taxon>
        <taxon>Hypocreomycetidae</taxon>
        <taxon>Glomerellales</taxon>
        <taxon>Glomerellaceae</taxon>
        <taxon>Colletotrichum</taxon>
        <taxon>Colletotrichum destructivum species complex</taxon>
    </lineage>
</organism>
<protein>
    <submittedName>
        <fullName evidence="2">HET-s/LopB domain-containing protein</fullName>
    </submittedName>
</protein>
<feature type="compositionally biased region" description="Acidic residues" evidence="1">
    <location>
        <begin position="1184"/>
        <end position="1201"/>
    </location>
</feature>
<feature type="region of interest" description="Disordered" evidence="1">
    <location>
        <begin position="407"/>
        <end position="433"/>
    </location>
</feature>
<feature type="compositionally biased region" description="Basic and acidic residues" evidence="1">
    <location>
        <begin position="601"/>
        <end position="612"/>
    </location>
</feature>
<name>A0A1B7YRI0_COLHI</name>
<dbReference type="VEuPathDB" id="FungiDB:CH63R_03373"/>